<evidence type="ECO:0000256" key="6">
    <source>
        <dbReference type="ARBA" id="ARBA00035258"/>
    </source>
</evidence>
<reference evidence="10 11" key="1">
    <citation type="submission" date="2016-10" db="EMBL/GenBank/DDBJ databases">
        <authorList>
            <person name="de Groot N.N."/>
        </authorList>
    </citation>
    <scope>NUCLEOTIDE SEQUENCE [LARGE SCALE GENOMIC DNA]</scope>
    <source>
        <strain evidence="10 11">DSM 3857</strain>
    </source>
</reference>
<dbReference type="Gene3D" id="3.30.1370.30">
    <property type="match status" value="1"/>
</dbReference>
<comment type="similarity">
    <text evidence="1 8 9">Belongs to the universal ribosomal protein uS8 family.</text>
</comment>
<evidence type="ECO:0000256" key="1">
    <source>
        <dbReference type="ARBA" id="ARBA00006471"/>
    </source>
</evidence>
<comment type="function">
    <text evidence="8">One of the primary rRNA binding proteins, it binds directly to 16S rRNA central domain where it helps coordinate assembly of the platform of the 30S subunit.</text>
</comment>
<sequence length="132" mass="14286">MSMNDPLGDMLTRIRNAQLRGKSTVATPASKLRAWVLDVLADEGYIRGYERATTENGQGELVISLKYFEGTPVIREVKRVSKPGRRVYMGVKDIPSVRNGLGISIVSTPKGVMSDAAARSANVGGEVLCTVF</sequence>
<dbReference type="Gene3D" id="3.30.1490.10">
    <property type="match status" value="1"/>
</dbReference>
<gene>
    <name evidence="8" type="primary">rpsH</name>
    <name evidence="10" type="ORF">SAMN04488103_10917</name>
</gene>
<dbReference type="InterPro" id="IPR035987">
    <property type="entry name" value="Ribosomal_uS8_sf"/>
</dbReference>
<dbReference type="InterPro" id="IPR047863">
    <property type="entry name" value="Ribosomal_uS8_CS"/>
</dbReference>
<evidence type="ECO:0000256" key="2">
    <source>
        <dbReference type="ARBA" id="ARBA00022730"/>
    </source>
</evidence>
<comment type="subunit">
    <text evidence="7 8">Part of the 30S ribosomal subunit. Contacts proteins S5 and S12.</text>
</comment>
<name>A0A1H8K9K7_9RHOB</name>
<dbReference type="FunFam" id="3.30.1370.30:FF:000002">
    <property type="entry name" value="30S ribosomal protein S8"/>
    <property type="match status" value="1"/>
</dbReference>
<accession>A0A1H8K9K7</accession>
<dbReference type="PANTHER" id="PTHR11758">
    <property type="entry name" value="40S RIBOSOMAL PROTEIN S15A"/>
    <property type="match status" value="1"/>
</dbReference>
<dbReference type="AlphaFoldDB" id="A0A1H8K9K7"/>
<dbReference type="FunFam" id="3.30.1490.10:FF:000001">
    <property type="entry name" value="30S ribosomal protein S8"/>
    <property type="match status" value="1"/>
</dbReference>
<dbReference type="SUPFAM" id="SSF56047">
    <property type="entry name" value="Ribosomal protein S8"/>
    <property type="match status" value="1"/>
</dbReference>
<keyword evidence="11" id="KW-1185">Reference proteome</keyword>
<keyword evidence="2 8" id="KW-0699">rRNA-binding</keyword>
<keyword evidence="3 8" id="KW-0694">RNA-binding</keyword>
<evidence type="ECO:0000313" key="11">
    <source>
        <dbReference type="Proteomes" id="UP000198761"/>
    </source>
</evidence>
<dbReference type="Proteomes" id="UP000198761">
    <property type="component" value="Unassembled WGS sequence"/>
</dbReference>
<evidence type="ECO:0000256" key="3">
    <source>
        <dbReference type="ARBA" id="ARBA00022884"/>
    </source>
</evidence>
<dbReference type="GO" id="GO:1990904">
    <property type="term" value="C:ribonucleoprotein complex"/>
    <property type="evidence" value="ECO:0007669"/>
    <property type="project" value="UniProtKB-KW"/>
</dbReference>
<dbReference type="GO" id="GO:0019843">
    <property type="term" value="F:rRNA binding"/>
    <property type="evidence" value="ECO:0007669"/>
    <property type="project" value="UniProtKB-UniRule"/>
</dbReference>
<dbReference type="EMBL" id="FOCE01000009">
    <property type="protein sequence ID" value="SEN89689.1"/>
    <property type="molecule type" value="Genomic_DNA"/>
</dbReference>
<keyword evidence="4 8" id="KW-0689">Ribosomal protein</keyword>
<dbReference type="GO" id="GO:0006412">
    <property type="term" value="P:translation"/>
    <property type="evidence" value="ECO:0007669"/>
    <property type="project" value="UniProtKB-UniRule"/>
</dbReference>
<dbReference type="RefSeq" id="WP_091302599.1">
    <property type="nucleotide sequence ID" value="NZ_FOCE01000009.1"/>
</dbReference>
<evidence type="ECO:0000256" key="4">
    <source>
        <dbReference type="ARBA" id="ARBA00022980"/>
    </source>
</evidence>
<evidence type="ECO:0000256" key="8">
    <source>
        <dbReference type="HAMAP-Rule" id="MF_01302"/>
    </source>
</evidence>
<dbReference type="HAMAP" id="MF_01302_B">
    <property type="entry name" value="Ribosomal_uS8_B"/>
    <property type="match status" value="1"/>
</dbReference>
<dbReference type="GO" id="GO:0003735">
    <property type="term" value="F:structural constituent of ribosome"/>
    <property type="evidence" value="ECO:0007669"/>
    <property type="project" value="InterPro"/>
</dbReference>
<proteinExistence type="inferred from homology"/>
<evidence type="ECO:0000256" key="9">
    <source>
        <dbReference type="RuleBase" id="RU003660"/>
    </source>
</evidence>
<dbReference type="GO" id="GO:0005840">
    <property type="term" value="C:ribosome"/>
    <property type="evidence" value="ECO:0007669"/>
    <property type="project" value="UniProtKB-KW"/>
</dbReference>
<dbReference type="NCBIfam" id="NF001109">
    <property type="entry name" value="PRK00136.1"/>
    <property type="match status" value="1"/>
</dbReference>
<dbReference type="STRING" id="933059.SAMN04488103_10917"/>
<dbReference type="InterPro" id="IPR000630">
    <property type="entry name" value="Ribosomal_uS8"/>
</dbReference>
<organism evidence="10 11">
    <name type="scientific">Gemmobacter aquatilis</name>
    <dbReference type="NCBI Taxonomy" id="933059"/>
    <lineage>
        <taxon>Bacteria</taxon>
        <taxon>Pseudomonadati</taxon>
        <taxon>Pseudomonadota</taxon>
        <taxon>Alphaproteobacteria</taxon>
        <taxon>Rhodobacterales</taxon>
        <taxon>Paracoccaceae</taxon>
        <taxon>Gemmobacter</taxon>
    </lineage>
</organism>
<evidence type="ECO:0000313" key="10">
    <source>
        <dbReference type="EMBL" id="SEN89689.1"/>
    </source>
</evidence>
<protein>
    <recommendedName>
        <fullName evidence="6 8">Small ribosomal subunit protein uS8</fullName>
    </recommendedName>
</protein>
<dbReference type="OrthoDB" id="9802617at2"/>
<dbReference type="PROSITE" id="PS00053">
    <property type="entry name" value="RIBOSOMAL_S8"/>
    <property type="match status" value="1"/>
</dbReference>
<evidence type="ECO:0000256" key="5">
    <source>
        <dbReference type="ARBA" id="ARBA00023274"/>
    </source>
</evidence>
<dbReference type="Pfam" id="PF00410">
    <property type="entry name" value="Ribosomal_S8"/>
    <property type="match status" value="1"/>
</dbReference>
<dbReference type="GO" id="GO:0005737">
    <property type="term" value="C:cytoplasm"/>
    <property type="evidence" value="ECO:0007669"/>
    <property type="project" value="UniProtKB-ARBA"/>
</dbReference>
<keyword evidence="5 8" id="KW-0687">Ribonucleoprotein</keyword>
<evidence type="ECO:0000256" key="7">
    <source>
        <dbReference type="ARBA" id="ARBA00046740"/>
    </source>
</evidence>